<name>A0A1X0NS30_9TRYP</name>
<dbReference type="EMBL" id="NBCO01000021">
    <property type="protein sequence ID" value="ORC87516.1"/>
    <property type="molecule type" value="Genomic_DNA"/>
</dbReference>
<evidence type="ECO:0000313" key="5">
    <source>
        <dbReference type="Proteomes" id="UP000192257"/>
    </source>
</evidence>
<feature type="domain" description="AB hydrolase-1" evidence="3">
    <location>
        <begin position="27"/>
        <end position="303"/>
    </location>
</feature>
<keyword evidence="5" id="KW-1185">Reference proteome</keyword>
<dbReference type="RefSeq" id="XP_028881582.1">
    <property type="nucleotide sequence ID" value="XM_029026972.1"/>
</dbReference>
<dbReference type="GeneID" id="39986752"/>
<reference evidence="4 5" key="1">
    <citation type="submission" date="2017-03" db="EMBL/GenBank/DDBJ databases">
        <title>An alternative strategy for trypanosome survival in the mammalian bloodstream revealed through genome and transcriptome analysis of the ubiquitous bovine parasite Trypanosoma (Megatrypanum) theileri.</title>
        <authorList>
            <person name="Kelly S."/>
            <person name="Ivens A."/>
            <person name="Mott A."/>
            <person name="O'Neill E."/>
            <person name="Emms D."/>
            <person name="Macleod O."/>
            <person name="Voorheis P."/>
            <person name="Matthews J."/>
            <person name="Matthews K."/>
            <person name="Carrington M."/>
        </authorList>
    </citation>
    <scope>NUCLEOTIDE SEQUENCE [LARGE SCALE GENOMIC DNA]</scope>
    <source>
        <strain evidence="4">Edinburgh</strain>
    </source>
</reference>
<dbReference type="Pfam" id="PF12697">
    <property type="entry name" value="Abhydrolase_6"/>
    <property type="match status" value="1"/>
</dbReference>
<accession>A0A1X0NS30</accession>
<comment type="caution">
    <text evidence="4">The sequence shown here is derived from an EMBL/GenBank/DDBJ whole genome shotgun (WGS) entry which is preliminary data.</text>
</comment>
<evidence type="ECO:0000256" key="2">
    <source>
        <dbReference type="ARBA" id="ARBA00022801"/>
    </source>
</evidence>
<dbReference type="PANTHER" id="PTHR46118">
    <property type="entry name" value="PROTEIN ABHD11"/>
    <property type="match status" value="1"/>
</dbReference>
<dbReference type="PANTHER" id="PTHR46118:SF4">
    <property type="entry name" value="PROTEIN ABHD11"/>
    <property type="match status" value="1"/>
</dbReference>
<dbReference type="InterPro" id="IPR000073">
    <property type="entry name" value="AB_hydrolase_1"/>
</dbReference>
<keyword evidence="2 4" id="KW-0378">Hydrolase</keyword>
<comment type="similarity">
    <text evidence="1">Belongs to the AB hydrolase superfamily.</text>
</comment>
<organism evidence="4 5">
    <name type="scientific">Trypanosoma theileri</name>
    <dbReference type="NCBI Taxonomy" id="67003"/>
    <lineage>
        <taxon>Eukaryota</taxon>
        <taxon>Discoba</taxon>
        <taxon>Euglenozoa</taxon>
        <taxon>Kinetoplastea</taxon>
        <taxon>Metakinetoplastina</taxon>
        <taxon>Trypanosomatida</taxon>
        <taxon>Trypanosomatidae</taxon>
        <taxon>Trypanosoma</taxon>
    </lineage>
</organism>
<dbReference type="VEuPathDB" id="TriTrypDB:TM35_000211220"/>
<sequence length="319" mass="35937">MTSPVRLYSNRVCSARSPSKGPPIHFIFLHGFLSHGNSLLSLARRLQRGCTLEEQCRQVEAITVDCRNHGLSPHTSSHTLDELVADINMWMEEKGYLIAENTVPPNILAVGHSMGSLAWTKFLMNQENDSRREGRVFVSGLVSLDMPPLTGSLFPSSIENELSEYMNLMKKVNLSSIRDMRSAQEEFSRCGIKDRRVRDFFTTNIRIVRANGKVESPALWKCNIPVLEKALQRRSVFLSDTTIKNSAHCKIRVPILSVLGGLSPIGGDTKYHGLWNKSAVNVKEYVLQNAGHNLYYDKLEETAQLIEDFVRGLDIQHNL</sequence>
<dbReference type="OrthoDB" id="8119704at2759"/>
<gene>
    <name evidence="4" type="ORF">TM35_000211220</name>
</gene>
<evidence type="ECO:0000313" key="4">
    <source>
        <dbReference type="EMBL" id="ORC87516.1"/>
    </source>
</evidence>
<evidence type="ECO:0000259" key="3">
    <source>
        <dbReference type="Pfam" id="PF12697"/>
    </source>
</evidence>
<dbReference type="Proteomes" id="UP000192257">
    <property type="component" value="Unassembled WGS sequence"/>
</dbReference>
<dbReference type="InterPro" id="IPR029058">
    <property type="entry name" value="AB_hydrolase_fold"/>
</dbReference>
<dbReference type="AlphaFoldDB" id="A0A1X0NS30"/>
<dbReference type="GO" id="GO:0052689">
    <property type="term" value="F:carboxylic ester hydrolase activity"/>
    <property type="evidence" value="ECO:0007669"/>
    <property type="project" value="TreeGrafter"/>
</dbReference>
<dbReference type="SUPFAM" id="SSF53474">
    <property type="entry name" value="alpha/beta-Hydrolases"/>
    <property type="match status" value="1"/>
</dbReference>
<proteinExistence type="inferred from homology"/>
<evidence type="ECO:0000256" key="1">
    <source>
        <dbReference type="ARBA" id="ARBA00008645"/>
    </source>
</evidence>
<dbReference type="GO" id="GO:0005739">
    <property type="term" value="C:mitochondrion"/>
    <property type="evidence" value="ECO:0007669"/>
    <property type="project" value="TreeGrafter"/>
</dbReference>
<protein>
    <submittedName>
        <fullName evidence="4">Abhydrolase domain-containing protein 11</fullName>
    </submittedName>
</protein>
<dbReference type="STRING" id="67003.A0A1X0NS30"/>
<dbReference type="Gene3D" id="3.40.50.1820">
    <property type="entry name" value="alpha/beta hydrolase"/>
    <property type="match status" value="1"/>
</dbReference>